<organism evidence="1">
    <name type="scientific">Arundo donax</name>
    <name type="common">Giant reed</name>
    <name type="synonym">Donax arundinaceus</name>
    <dbReference type="NCBI Taxonomy" id="35708"/>
    <lineage>
        <taxon>Eukaryota</taxon>
        <taxon>Viridiplantae</taxon>
        <taxon>Streptophyta</taxon>
        <taxon>Embryophyta</taxon>
        <taxon>Tracheophyta</taxon>
        <taxon>Spermatophyta</taxon>
        <taxon>Magnoliopsida</taxon>
        <taxon>Liliopsida</taxon>
        <taxon>Poales</taxon>
        <taxon>Poaceae</taxon>
        <taxon>PACMAD clade</taxon>
        <taxon>Arundinoideae</taxon>
        <taxon>Arundineae</taxon>
        <taxon>Arundo</taxon>
    </lineage>
</organism>
<dbReference type="EMBL" id="GBRH01217686">
    <property type="protein sequence ID" value="JAD80209.1"/>
    <property type="molecule type" value="Transcribed_RNA"/>
</dbReference>
<proteinExistence type="predicted"/>
<accession>A0A0A9CV64</accession>
<reference evidence="1" key="2">
    <citation type="journal article" date="2015" name="Data Brief">
        <title>Shoot transcriptome of the giant reed, Arundo donax.</title>
        <authorList>
            <person name="Barrero R.A."/>
            <person name="Guerrero F.D."/>
            <person name="Moolhuijzen P."/>
            <person name="Goolsby J.A."/>
            <person name="Tidwell J."/>
            <person name="Bellgard S.E."/>
            <person name="Bellgard M.I."/>
        </authorList>
    </citation>
    <scope>NUCLEOTIDE SEQUENCE</scope>
    <source>
        <tissue evidence="1">Shoot tissue taken approximately 20 cm above the soil surface</tissue>
    </source>
</reference>
<name>A0A0A9CV64_ARUDO</name>
<evidence type="ECO:0000313" key="1">
    <source>
        <dbReference type="EMBL" id="JAD80209.1"/>
    </source>
</evidence>
<reference evidence="1" key="1">
    <citation type="submission" date="2014-09" db="EMBL/GenBank/DDBJ databases">
        <authorList>
            <person name="Magalhaes I.L.F."/>
            <person name="Oliveira U."/>
            <person name="Santos F.R."/>
            <person name="Vidigal T.H.D.A."/>
            <person name="Brescovit A.D."/>
            <person name="Santos A.J."/>
        </authorList>
    </citation>
    <scope>NUCLEOTIDE SEQUENCE</scope>
    <source>
        <tissue evidence="1">Shoot tissue taken approximately 20 cm above the soil surface</tissue>
    </source>
</reference>
<protein>
    <submittedName>
        <fullName evidence="1">Uncharacterized protein</fullName>
    </submittedName>
</protein>
<sequence>MFLGTGSEIYGCAIFTGSVQYNHLAGSAPEQLVTTFLSKWNMLWETIYRPGNTKKASGSTHCLAPCFFYPEL</sequence>
<dbReference type="AlphaFoldDB" id="A0A0A9CV64"/>